<sequence>MAEKLVYSIFFTAKADQVKAAANDVKRDLAAVAGEARGSAEAARHYSQAIESSSAAARAAAVATQTGAGAVKQIGQASALSAGQVANLGYQFNDIGVMLSAGQSPLMLAMQQGTQVAQILGPMGAAGAVRALGAAFVQVLSPVNLVTIGTIAAGAALVQWMTGARDEALSLADAVDRLADTTKSWRDAVDQGGLDKLFKQFGDVTPDIIRMNRELQDLRLRQLALDAAEAAKTLSDVFERDGFLKTGARQLQDLFGLSLGQLAQMQALMRRIGEADTIEAQIAAIDRMQAAILGATGGVENMTREQAEFYSETLRAEEALRAAAAATSGAIGQTDAWASAMAGVRSEVDAILASLSSLGGTALSNASKQAELQALQAGKSVREAARAAQEFRREAEFDARAQGANWFERQVIEFERGVARYGDALDRQLDQEREAARERDRPARSGGGGGSSGVDLGLADAQRLYDQTRTAAEQYAAEVKRINDLHRLFPSIVTEDVKGRALDKLKEDYTELGQLGKDAAAAIRQAFDGIFDDPKRAAQDLAAQLAKMALFQQMATWFPSVFGASGAVPLVSRAGGGPISGPGTSTSDSILMLASDGEYMVNAASTARYRPLLEAINSDRTGQMLHALPRRAAGGIVGGGAAWAAPVAALRTASGQTAANAGQRGTVVQVNNYGTDPATTERRTGPNGEELIEVVVGRQWARGRYDKAARSRHGVAPEPVRR</sequence>
<gene>
    <name evidence="3" type="ORF">EV216_11096</name>
</gene>
<evidence type="ECO:0000259" key="2">
    <source>
        <dbReference type="Pfam" id="PF06791"/>
    </source>
</evidence>
<organism evidence="3 4">
    <name type="scientific">Rhodovulum steppense</name>
    <dbReference type="NCBI Taxonomy" id="540251"/>
    <lineage>
        <taxon>Bacteria</taxon>
        <taxon>Pseudomonadati</taxon>
        <taxon>Pseudomonadota</taxon>
        <taxon>Alphaproteobacteria</taxon>
        <taxon>Rhodobacterales</taxon>
        <taxon>Paracoccaceae</taxon>
        <taxon>Rhodovulum</taxon>
    </lineage>
</organism>
<dbReference type="Pfam" id="PF06791">
    <property type="entry name" value="TMP_2"/>
    <property type="match status" value="1"/>
</dbReference>
<accession>A0A4R1YUK7</accession>
<evidence type="ECO:0000313" key="4">
    <source>
        <dbReference type="Proteomes" id="UP000295277"/>
    </source>
</evidence>
<dbReference type="OrthoDB" id="7710249at2"/>
<dbReference type="EMBL" id="SLVM01000010">
    <property type="protein sequence ID" value="TCM84778.1"/>
    <property type="molecule type" value="Genomic_DNA"/>
</dbReference>
<proteinExistence type="predicted"/>
<evidence type="ECO:0000256" key="1">
    <source>
        <dbReference type="SAM" id="MobiDB-lite"/>
    </source>
</evidence>
<protein>
    <submittedName>
        <fullName evidence="3">Tail length tape measure protein</fullName>
    </submittedName>
</protein>
<dbReference type="InterPro" id="IPR009628">
    <property type="entry name" value="Phage_tape_measure_N"/>
</dbReference>
<dbReference type="RefSeq" id="WP_132694647.1">
    <property type="nucleotide sequence ID" value="NZ_SLVM01000010.1"/>
</dbReference>
<feature type="region of interest" description="Disordered" evidence="1">
    <location>
        <begin position="432"/>
        <end position="455"/>
    </location>
</feature>
<feature type="compositionally biased region" description="Basic and acidic residues" evidence="1">
    <location>
        <begin position="432"/>
        <end position="443"/>
    </location>
</feature>
<feature type="domain" description="Bacteriophage tail tape measure N-terminal" evidence="2">
    <location>
        <begin position="71"/>
        <end position="165"/>
    </location>
</feature>
<dbReference type="AlphaFoldDB" id="A0A4R1YUK7"/>
<reference evidence="3 4" key="1">
    <citation type="submission" date="2019-03" db="EMBL/GenBank/DDBJ databases">
        <title>Genomic Encyclopedia of Type Strains, Phase IV (KMG-IV): sequencing the most valuable type-strain genomes for metagenomic binning, comparative biology and taxonomic classification.</title>
        <authorList>
            <person name="Goeker M."/>
        </authorList>
    </citation>
    <scope>NUCLEOTIDE SEQUENCE [LARGE SCALE GENOMIC DNA]</scope>
    <source>
        <strain evidence="3 4">DSM 21153</strain>
    </source>
</reference>
<dbReference type="Proteomes" id="UP000295277">
    <property type="component" value="Unassembled WGS sequence"/>
</dbReference>
<evidence type="ECO:0000313" key="3">
    <source>
        <dbReference type="EMBL" id="TCM84778.1"/>
    </source>
</evidence>
<comment type="caution">
    <text evidence="3">The sequence shown here is derived from an EMBL/GenBank/DDBJ whole genome shotgun (WGS) entry which is preliminary data.</text>
</comment>
<keyword evidence="4" id="KW-1185">Reference proteome</keyword>
<name>A0A4R1YUK7_9RHOB</name>